<comment type="caution">
    <text evidence="9">The sequence shown here is derived from an EMBL/GenBank/DDBJ whole genome shotgun (WGS) entry which is preliminary data.</text>
</comment>
<feature type="domain" description="Aminoglycoside phosphotransferase" evidence="8">
    <location>
        <begin position="93"/>
        <end position="206"/>
    </location>
</feature>
<feature type="domain" description="Aminoglycoside phosphotransferase" evidence="8">
    <location>
        <begin position="342"/>
        <end position="397"/>
    </location>
</feature>
<dbReference type="InterPro" id="IPR011009">
    <property type="entry name" value="Kinase-like_dom_sf"/>
</dbReference>
<evidence type="ECO:0000259" key="8">
    <source>
        <dbReference type="Pfam" id="PF01636"/>
    </source>
</evidence>
<evidence type="ECO:0000256" key="3">
    <source>
        <dbReference type="ARBA" id="ARBA00016197"/>
    </source>
</evidence>
<dbReference type="Gene3D" id="3.90.1200.10">
    <property type="match status" value="1"/>
</dbReference>
<evidence type="ECO:0000256" key="7">
    <source>
        <dbReference type="SAM" id="Coils"/>
    </source>
</evidence>
<evidence type="ECO:0000313" key="9">
    <source>
        <dbReference type="EMBL" id="GMG30900.1"/>
    </source>
</evidence>
<dbReference type="PANTHER" id="PTHR36091">
    <property type="entry name" value="ALTERED INHERITANCE OF MITOCHONDRIA PROTEIN 9, MITOCHONDRIAL"/>
    <property type="match status" value="1"/>
</dbReference>
<evidence type="ECO:0000256" key="4">
    <source>
        <dbReference type="ARBA" id="ARBA00022946"/>
    </source>
</evidence>
<reference evidence="9" key="1">
    <citation type="submission" date="2023-04" db="EMBL/GenBank/DDBJ databases">
        <title>Aspergillus oryzae NBRC 4228.</title>
        <authorList>
            <person name="Ichikawa N."/>
            <person name="Sato H."/>
            <person name="Tonouchi N."/>
        </authorList>
    </citation>
    <scope>NUCLEOTIDE SEQUENCE</scope>
    <source>
        <strain evidence="9">NBRC 4228</strain>
    </source>
</reference>
<keyword evidence="7" id="KW-0175">Coiled coil</keyword>
<gene>
    <name evidence="9" type="ORF">Aory04_000689100</name>
</gene>
<keyword evidence="4" id="KW-0809">Transit peptide</keyword>
<comment type="subcellular location">
    <subcellularLocation>
        <location evidence="1">Mitochondrion</location>
    </subcellularLocation>
</comment>
<dbReference type="EMBL" id="BSYA01000077">
    <property type="protein sequence ID" value="GMG30900.1"/>
    <property type="molecule type" value="Genomic_DNA"/>
</dbReference>
<organism evidence="9 10">
    <name type="scientific">Aspergillus oryzae</name>
    <name type="common">Yellow koji mold</name>
    <dbReference type="NCBI Taxonomy" id="5062"/>
    <lineage>
        <taxon>Eukaryota</taxon>
        <taxon>Fungi</taxon>
        <taxon>Dikarya</taxon>
        <taxon>Ascomycota</taxon>
        <taxon>Pezizomycotina</taxon>
        <taxon>Eurotiomycetes</taxon>
        <taxon>Eurotiomycetidae</taxon>
        <taxon>Eurotiales</taxon>
        <taxon>Aspergillaceae</taxon>
        <taxon>Aspergillus</taxon>
        <taxon>Aspergillus subgen. Circumdati</taxon>
    </lineage>
</organism>
<name>A0AAN4YP05_ASPOZ</name>
<dbReference type="Proteomes" id="UP001165205">
    <property type="component" value="Unassembled WGS sequence"/>
</dbReference>
<evidence type="ECO:0000256" key="5">
    <source>
        <dbReference type="ARBA" id="ARBA00023128"/>
    </source>
</evidence>
<evidence type="ECO:0000256" key="6">
    <source>
        <dbReference type="ARBA" id="ARBA00031849"/>
    </source>
</evidence>
<dbReference type="PANTHER" id="PTHR36091:SF1">
    <property type="entry name" value="ALTERED INHERITANCE OF MITOCHONDRIA PROTEIN 9, MITOCHONDRIAL"/>
    <property type="match status" value="1"/>
</dbReference>
<dbReference type="InterPro" id="IPR002575">
    <property type="entry name" value="Aminoglycoside_PTrfase"/>
</dbReference>
<protein>
    <recommendedName>
        <fullName evidence="3">Altered inheritance of mitochondria protein 9, mitochondrial</fullName>
    </recommendedName>
    <alternativeName>
        <fullName evidence="6">Found in mitochondrial proteome protein 29</fullName>
    </alternativeName>
</protein>
<dbReference type="AlphaFoldDB" id="A0AAN4YP05"/>
<dbReference type="Gene3D" id="3.30.200.20">
    <property type="entry name" value="Phosphorylase Kinase, domain 1"/>
    <property type="match status" value="1"/>
</dbReference>
<evidence type="ECO:0000313" key="10">
    <source>
        <dbReference type="Proteomes" id="UP001165205"/>
    </source>
</evidence>
<keyword evidence="5" id="KW-0496">Mitochondrion</keyword>
<evidence type="ECO:0000256" key="1">
    <source>
        <dbReference type="ARBA" id="ARBA00004173"/>
    </source>
</evidence>
<dbReference type="SUPFAM" id="SSF56112">
    <property type="entry name" value="Protein kinase-like (PK-like)"/>
    <property type="match status" value="1"/>
</dbReference>
<feature type="coiled-coil region" evidence="7">
    <location>
        <begin position="563"/>
        <end position="590"/>
    </location>
</feature>
<dbReference type="InterPro" id="IPR051035">
    <property type="entry name" value="Mito_inheritance_9"/>
</dbReference>
<accession>A0AAN4YP05</accession>
<proteinExistence type="inferred from homology"/>
<comment type="similarity">
    <text evidence="2">Belongs to the AIM9 family.</text>
</comment>
<dbReference type="GO" id="GO:0005739">
    <property type="term" value="C:mitochondrion"/>
    <property type="evidence" value="ECO:0007669"/>
    <property type="project" value="UniProtKB-SubCell"/>
</dbReference>
<sequence>MGILHRPFKTFNHFPNRQGIIKRSVLGQGIFRRFAGLTITHEPNATRNNLFCYTSGRWLYDEHSQLSRRYVEFNVQALQAHASRVLGTKCIGITKLPEGLYNKALSLEMEGGGEVLARIPNPNAGHPELVVSNEVATLDFLRNMLDISVPKVLAWSSPSSESNPVGAAYILMERVNGRQLSEVWATLSEKQRFGLVKSLVEIERKLVNTIFTGIGSLYYKYACPNSYDAVDKTQLPILKQEAVSRFVIGQTTERSFCADERQEQGVRGPCTCFHDAAFWLLLDICYSFIGNRALTLFVGRTAEEYLTAVARREISLIQKSATHRPQDVPAAVRRTQGAINNHIELLEKFITLLPYILPTGEATRPTLMHHDLHLDNIFVDSADPTKISSIIDWQAVYTAPLFLQARFPSVFDCDDPYPWGAVQPELPDDFDNLSPMEKELAGEAHDRLRLKKFYELASRKFNPLLMKAMDAMQNDDDPTSYIFYLVGQSSSDGLVPLRELLVQIYEKWDHIAKRKGLTTQCPISFTEEEIREGRRQGEEWAVAFNEYENLRAQLLGKDGWVSNEEYDEAMQIYQSHKDDLEALRRRLEQLS</sequence>
<evidence type="ECO:0000256" key="2">
    <source>
        <dbReference type="ARBA" id="ARBA00005543"/>
    </source>
</evidence>
<dbReference type="Pfam" id="PF01636">
    <property type="entry name" value="APH"/>
    <property type="match status" value="2"/>
</dbReference>